<protein>
    <submittedName>
        <fullName evidence="1">Uncharacterized protein</fullName>
    </submittedName>
</protein>
<comment type="caution">
    <text evidence="1">The sequence shown here is derived from an EMBL/GenBank/DDBJ whole genome shotgun (WGS) entry which is preliminary data.</text>
</comment>
<gene>
    <name evidence="1" type="ORF">EZS28_046230</name>
</gene>
<accession>A0A5J4TKI3</accession>
<proteinExistence type="predicted"/>
<reference evidence="1 2" key="1">
    <citation type="submission" date="2019-03" db="EMBL/GenBank/DDBJ databases">
        <title>Single cell metagenomics reveals metabolic interactions within the superorganism composed of flagellate Streblomastix strix and complex community of Bacteroidetes bacteria on its surface.</title>
        <authorList>
            <person name="Treitli S.C."/>
            <person name="Kolisko M."/>
            <person name="Husnik F."/>
            <person name="Keeling P."/>
            <person name="Hampl V."/>
        </authorList>
    </citation>
    <scope>NUCLEOTIDE SEQUENCE [LARGE SCALE GENOMIC DNA]</scope>
    <source>
        <strain evidence="1">ST1C</strain>
    </source>
</reference>
<organism evidence="1 2">
    <name type="scientific">Streblomastix strix</name>
    <dbReference type="NCBI Taxonomy" id="222440"/>
    <lineage>
        <taxon>Eukaryota</taxon>
        <taxon>Metamonada</taxon>
        <taxon>Preaxostyla</taxon>
        <taxon>Oxymonadida</taxon>
        <taxon>Streblomastigidae</taxon>
        <taxon>Streblomastix</taxon>
    </lineage>
</organism>
<name>A0A5J4TKI3_9EUKA</name>
<feature type="non-terminal residue" evidence="1">
    <location>
        <position position="1"/>
    </location>
</feature>
<dbReference type="AlphaFoldDB" id="A0A5J4TKI3"/>
<dbReference type="Proteomes" id="UP000324800">
    <property type="component" value="Unassembled WGS sequence"/>
</dbReference>
<dbReference type="EMBL" id="SNRW01030156">
    <property type="protein sequence ID" value="KAA6358243.1"/>
    <property type="molecule type" value="Genomic_DNA"/>
</dbReference>
<feature type="non-terminal residue" evidence="1">
    <location>
        <position position="409"/>
    </location>
</feature>
<sequence length="409" mass="45332">RVSFTLDGKDEQQSILLQKDNNQHLLTLEDSFLQTSELTVELTGSKTSMIRSNGQRMSVVKGMRMGRGQQEEGLISGSAFEVVRGGLTLIDLKMKDVTMIGNDGNKNSEIKDSLKGLIIMKEKASLLKMEKFLIENITSQGINNEDITSAIVMQGGKNSRLELLNGQFNLAIYTSTGGAIYANPQETSLIQVEGVLFQNQGSGQTGSRGGAVFVNMRNYNVEMKFTRCVFYRNNAEKGSNIFIQYQTFQQRVDKSSFTGCTAIVGSSTEQEVSVMYTVGSSATEVFIDERNLLHSSFSKQQQKEVVRFIANPDEDHDFDSTQKCGFQDNPCDTYASMIKYLEKEVHNPDGSSGRVETIIFWKGKYEQQALRLQQTNADSVNIIGCGSAETDLEAWPNQQNVLLQGGVGQ</sequence>
<evidence type="ECO:0000313" key="2">
    <source>
        <dbReference type="Proteomes" id="UP000324800"/>
    </source>
</evidence>
<evidence type="ECO:0000313" key="1">
    <source>
        <dbReference type="EMBL" id="KAA6358243.1"/>
    </source>
</evidence>